<dbReference type="EMBL" id="QYJN01000003">
    <property type="protein sequence ID" value="RIP35045.1"/>
    <property type="molecule type" value="Genomic_DNA"/>
</dbReference>
<dbReference type="Gene3D" id="3.20.20.70">
    <property type="entry name" value="Aldolase class I"/>
    <property type="match status" value="1"/>
</dbReference>
<evidence type="ECO:0000259" key="14">
    <source>
        <dbReference type="Pfam" id="PF02749"/>
    </source>
</evidence>
<comment type="function">
    <text evidence="1">Involved in the catabolism of quinolinic acid (QA).</text>
</comment>
<evidence type="ECO:0000256" key="12">
    <source>
        <dbReference type="PIRNR" id="PIRNR006250"/>
    </source>
</evidence>
<dbReference type="PANTHER" id="PTHR32179:SF3">
    <property type="entry name" value="NICOTINATE-NUCLEOTIDE PYROPHOSPHORYLASE [CARBOXYLATING]"/>
    <property type="match status" value="1"/>
</dbReference>
<evidence type="ECO:0000259" key="13">
    <source>
        <dbReference type="Pfam" id="PF01729"/>
    </source>
</evidence>
<sequence length="274" mass="30555">MLSVQEKLKQFYIEDNHYGDLATSIFTDEQQGKLSVIAKQAGVFCGVDIIECAFKIVDPESHIEMMVRDGSKVESGQTLAVIEGRVRLLLTMERIVLNLIQRMSGIATETERIVNAIKHTNVKVVDTRKTTPGIGMFEKYAIKTGGGYNHRRTLNDGIMLKDNHIDFSESLTVAIKKAKQLQGPMDKIEVEIETLEALIEAIKAEVDIIMFDNQTAKQIRQYITHVPDNIQTEASGNINFENVVAYAESGVDFISIGSLFYDQNALDISAKVVL</sequence>
<dbReference type="NCBIfam" id="TIGR00078">
    <property type="entry name" value="nadC"/>
    <property type="match status" value="1"/>
</dbReference>
<dbReference type="OrthoDB" id="9782546at2"/>
<dbReference type="GO" id="GO:0009435">
    <property type="term" value="P:NAD+ biosynthetic process"/>
    <property type="evidence" value="ECO:0007669"/>
    <property type="project" value="UniProtKB-UniPathway"/>
</dbReference>
<dbReference type="Gene3D" id="3.90.1170.20">
    <property type="entry name" value="Quinolinate phosphoribosyl transferase, N-terminal domain"/>
    <property type="match status" value="1"/>
</dbReference>
<evidence type="ECO:0000256" key="6">
    <source>
        <dbReference type="ARBA" id="ARBA00022642"/>
    </source>
</evidence>
<evidence type="ECO:0000256" key="3">
    <source>
        <dbReference type="ARBA" id="ARBA00009400"/>
    </source>
</evidence>
<comment type="similarity">
    <text evidence="3 12">Belongs to the NadC/ModD family.</text>
</comment>
<feature type="domain" description="Quinolinate phosphoribosyl transferase N-terminal" evidence="14">
    <location>
        <begin position="23"/>
        <end position="104"/>
    </location>
</feature>
<keyword evidence="7 12" id="KW-0328">Glycosyltransferase</keyword>
<dbReference type="PANTHER" id="PTHR32179">
    <property type="entry name" value="NICOTINATE-NUCLEOTIDE PYROPHOSPHORYLASE [CARBOXYLATING]"/>
    <property type="match status" value="1"/>
</dbReference>
<reference evidence="15 16" key="1">
    <citation type="journal article" date="2016" name="Front. Microbiol.">
        <title>Comprehensive Phylogenetic Analysis of Bovine Non-aureus Staphylococci Species Based on Whole-Genome Sequencing.</title>
        <authorList>
            <person name="Naushad S."/>
            <person name="Barkema H.W."/>
            <person name="Luby C."/>
            <person name="Condas L.A."/>
            <person name="Nobrega D.B."/>
            <person name="Carson D.A."/>
            <person name="De Buck J."/>
        </authorList>
    </citation>
    <scope>NUCLEOTIDE SEQUENCE [LARGE SCALE GENOMIC DNA]</scope>
    <source>
        <strain evidence="15 16">SNUC 4781</strain>
    </source>
</reference>
<dbReference type="SUPFAM" id="SSF54675">
    <property type="entry name" value="Nicotinate/Quinolinate PRTase N-terminal domain-like"/>
    <property type="match status" value="1"/>
</dbReference>
<dbReference type="InterPro" id="IPR022412">
    <property type="entry name" value="Quinolinate_PRibosylTrfase_N"/>
</dbReference>
<dbReference type="InterPro" id="IPR004393">
    <property type="entry name" value="NadC"/>
</dbReference>
<evidence type="ECO:0000256" key="1">
    <source>
        <dbReference type="ARBA" id="ARBA00003237"/>
    </source>
</evidence>
<comment type="catalytic activity">
    <reaction evidence="10">
        <text>nicotinate beta-D-ribonucleotide + CO2 + diphosphate = quinolinate + 5-phospho-alpha-D-ribose 1-diphosphate + 2 H(+)</text>
        <dbReference type="Rhea" id="RHEA:12733"/>
        <dbReference type="ChEBI" id="CHEBI:15378"/>
        <dbReference type="ChEBI" id="CHEBI:16526"/>
        <dbReference type="ChEBI" id="CHEBI:29959"/>
        <dbReference type="ChEBI" id="CHEBI:33019"/>
        <dbReference type="ChEBI" id="CHEBI:57502"/>
        <dbReference type="ChEBI" id="CHEBI:58017"/>
        <dbReference type="EC" id="2.4.2.19"/>
    </reaction>
</comment>
<dbReference type="InterPro" id="IPR036068">
    <property type="entry name" value="Nicotinate_pribotase-like_C"/>
</dbReference>
<dbReference type="PIRSF" id="PIRSF006250">
    <property type="entry name" value="NadC_ModD"/>
    <property type="match status" value="1"/>
</dbReference>
<dbReference type="Pfam" id="PF02749">
    <property type="entry name" value="QRPTase_N"/>
    <property type="match status" value="1"/>
</dbReference>
<evidence type="ECO:0000256" key="2">
    <source>
        <dbReference type="ARBA" id="ARBA00004893"/>
    </source>
</evidence>
<evidence type="ECO:0000256" key="11">
    <source>
        <dbReference type="ARBA" id="ARBA00069173"/>
    </source>
</evidence>
<evidence type="ECO:0000256" key="9">
    <source>
        <dbReference type="ARBA" id="ARBA00033102"/>
    </source>
</evidence>
<comment type="caution">
    <text evidence="15">The sequence shown here is derived from an EMBL/GenBank/DDBJ whole genome shotgun (WGS) entry which is preliminary data.</text>
</comment>
<evidence type="ECO:0000313" key="16">
    <source>
        <dbReference type="Proteomes" id="UP000265541"/>
    </source>
</evidence>
<gene>
    <name evidence="15" type="primary">nadC</name>
    <name evidence="15" type="ORF">BUZ14_07595</name>
</gene>
<evidence type="ECO:0000256" key="4">
    <source>
        <dbReference type="ARBA" id="ARBA00011218"/>
    </source>
</evidence>
<keyword evidence="8 12" id="KW-0808">Transferase</keyword>
<feature type="domain" description="Quinolinate phosphoribosyl transferase C-terminal" evidence="13">
    <location>
        <begin position="106"/>
        <end position="269"/>
    </location>
</feature>
<keyword evidence="6" id="KW-0662">Pyridine nucleotide biosynthesis</keyword>
<proteinExistence type="inferred from homology"/>
<comment type="pathway">
    <text evidence="2">Cofactor biosynthesis; NAD(+) biosynthesis; nicotinate D-ribonucleotide from quinolinate: step 1/1.</text>
</comment>
<dbReference type="Proteomes" id="UP000265541">
    <property type="component" value="Unassembled WGS sequence"/>
</dbReference>
<evidence type="ECO:0000256" key="5">
    <source>
        <dbReference type="ARBA" id="ARBA00011944"/>
    </source>
</evidence>
<evidence type="ECO:0000256" key="8">
    <source>
        <dbReference type="ARBA" id="ARBA00022679"/>
    </source>
</evidence>
<name>A0A3A0VNS3_STAGA</name>
<dbReference type="EC" id="2.4.2.19" evidence="5"/>
<dbReference type="RefSeq" id="WP_119485305.1">
    <property type="nucleotide sequence ID" value="NZ_QYJN01000003.1"/>
</dbReference>
<dbReference type="InterPro" id="IPR027277">
    <property type="entry name" value="NadC/ModD"/>
</dbReference>
<protein>
    <recommendedName>
        <fullName evidence="11">Probable nicotinate-nucleotide pyrophosphorylase [carboxylating]</fullName>
        <ecNumber evidence="5">2.4.2.19</ecNumber>
    </recommendedName>
    <alternativeName>
        <fullName evidence="9">Quinolinate phosphoribosyltransferase [decarboxylating]</fullName>
    </alternativeName>
</protein>
<dbReference type="CDD" id="cd01572">
    <property type="entry name" value="QPRTase"/>
    <property type="match status" value="1"/>
</dbReference>
<dbReference type="InterPro" id="IPR002638">
    <property type="entry name" value="Quinolinate_PRibosylTrfase_C"/>
</dbReference>
<dbReference type="GO" id="GO:0034213">
    <property type="term" value="P:quinolinate catabolic process"/>
    <property type="evidence" value="ECO:0007669"/>
    <property type="project" value="TreeGrafter"/>
</dbReference>
<dbReference type="FunFam" id="3.90.1170.20:FF:000001">
    <property type="entry name" value="Nicotinate-nucleotide diphosphorylase (Carboxylating)"/>
    <property type="match status" value="1"/>
</dbReference>
<dbReference type="Pfam" id="PF01729">
    <property type="entry name" value="QRPTase_C"/>
    <property type="match status" value="1"/>
</dbReference>
<evidence type="ECO:0000256" key="10">
    <source>
        <dbReference type="ARBA" id="ARBA00047445"/>
    </source>
</evidence>
<organism evidence="15 16">
    <name type="scientific">Staphylococcus gallinarum</name>
    <dbReference type="NCBI Taxonomy" id="1293"/>
    <lineage>
        <taxon>Bacteria</taxon>
        <taxon>Bacillati</taxon>
        <taxon>Bacillota</taxon>
        <taxon>Bacilli</taxon>
        <taxon>Bacillales</taxon>
        <taxon>Staphylococcaceae</taxon>
        <taxon>Staphylococcus</taxon>
    </lineage>
</organism>
<evidence type="ECO:0000256" key="7">
    <source>
        <dbReference type="ARBA" id="ARBA00022676"/>
    </source>
</evidence>
<accession>A0A3A0VNS3</accession>
<dbReference type="AlphaFoldDB" id="A0A3A0VNS3"/>
<dbReference type="GO" id="GO:0005737">
    <property type="term" value="C:cytoplasm"/>
    <property type="evidence" value="ECO:0007669"/>
    <property type="project" value="TreeGrafter"/>
</dbReference>
<comment type="subunit">
    <text evidence="4">Hexamer formed by 3 homodimers.</text>
</comment>
<dbReference type="GO" id="GO:0004514">
    <property type="term" value="F:nicotinate-nucleotide diphosphorylase (carboxylating) activity"/>
    <property type="evidence" value="ECO:0007669"/>
    <property type="project" value="UniProtKB-EC"/>
</dbReference>
<dbReference type="SUPFAM" id="SSF51690">
    <property type="entry name" value="Nicotinate/Quinolinate PRTase C-terminal domain-like"/>
    <property type="match status" value="1"/>
</dbReference>
<evidence type="ECO:0000313" key="15">
    <source>
        <dbReference type="EMBL" id="RIP35045.1"/>
    </source>
</evidence>
<dbReference type="InterPro" id="IPR037128">
    <property type="entry name" value="Quinolinate_PRibosylTase_N_sf"/>
</dbReference>
<dbReference type="InterPro" id="IPR013785">
    <property type="entry name" value="Aldolase_TIM"/>
</dbReference>
<dbReference type="FunFam" id="3.20.20.70:FF:000030">
    <property type="entry name" value="Nicotinate-nucleotide pyrophosphorylase, carboxylating"/>
    <property type="match status" value="1"/>
</dbReference>
<dbReference type="UniPathway" id="UPA00253">
    <property type="reaction ID" value="UER00331"/>
</dbReference>